<dbReference type="AlphaFoldDB" id="A0A0F9TFB6"/>
<comment type="caution">
    <text evidence="1">The sequence shown here is derived from an EMBL/GenBank/DDBJ whole genome shotgun (WGS) entry which is preliminary data.</text>
</comment>
<protein>
    <submittedName>
        <fullName evidence="1">Uncharacterized protein</fullName>
    </submittedName>
</protein>
<evidence type="ECO:0000313" key="1">
    <source>
        <dbReference type="EMBL" id="KKN40148.1"/>
    </source>
</evidence>
<proteinExistence type="predicted"/>
<name>A0A0F9TFB6_9ZZZZ</name>
<reference evidence="1" key="1">
    <citation type="journal article" date="2015" name="Nature">
        <title>Complex archaea that bridge the gap between prokaryotes and eukaryotes.</title>
        <authorList>
            <person name="Spang A."/>
            <person name="Saw J.H."/>
            <person name="Jorgensen S.L."/>
            <person name="Zaremba-Niedzwiedzka K."/>
            <person name="Martijn J."/>
            <person name="Lind A.E."/>
            <person name="van Eijk R."/>
            <person name="Schleper C."/>
            <person name="Guy L."/>
            <person name="Ettema T.J."/>
        </authorList>
    </citation>
    <scope>NUCLEOTIDE SEQUENCE</scope>
</reference>
<dbReference type="EMBL" id="LAZR01001722">
    <property type="protein sequence ID" value="KKN40148.1"/>
    <property type="molecule type" value="Genomic_DNA"/>
</dbReference>
<organism evidence="1">
    <name type="scientific">marine sediment metagenome</name>
    <dbReference type="NCBI Taxonomy" id="412755"/>
    <lineage>
        <taxon>unclassified sequences</taxon>
        <taxon>metagenomes</taxon>
        <taxon>ecological metagenomes</taxon>
    </lineage>
</organism>
<sequence>MTEFLITESVVVITIGPSPDLCCVCEGESSGKHSIALYEDLFVADDDPEWAGFDACVRCFDLRGCEVFKAGMTVGEAREILGIVQ</sequence>
<accession>A0A0F9TFB6</accession>
<gene>
    <name evidence="1" type="ORF">LCGC14_0736460</name>
</gene>